<keyword evidence="4" id="KW-0560">Oxidoreductase</keyword>
<dbReference type="OrthoDB" id="47007at2759"/>
<keyword evidence="10" id="KW-1185">Reference proteome</keyword>
<dbReference type="InterPro" id="IPR007219">
    <property type="entry name" value="XnlR_reg_dom"/>
</dbReference>
<dbReference type="PANTHER" id="PTHR47178:SF5">
    <property type="entry name" value="FAD-BINDING DOMAIN-CONTAINING PROTEIN"/>
    <property type="match status" value="1"/>
</dbReference>
<dbReference type="EMBL" id="JAAOAQ010000107">
    <property type="protein sequence ID" value="KAF5566709.1"/>
    <property type="molecule type" value="Genomic_DNA"/>
</dbReference>
<dbReference type="CDD" id="cd12148">
    <property type="entry name" value="fungal_TF_MHR"/>
    <property type="match status" value="1"/>
</dbReference>
<dbReference type="Gene3D" id="3.50.50.60">
    <property type="entry name" value="FAD/NAD(P)-binding domain"/>
    <property type="match status" value="2"/>
</dbReference>
<dbReference type="Pfam" id="PF01494">
    <property type="entry name" value="FAD_binding_3"/>
    <property type="match status" value="1"/>
</dbReference>
<dbReference type="GO" id="GO:0006351">
    <property type="term" value="P:DNA-templated transcription"/>
    <property type="evidence" value="ECO:0007669"/>
    <property type="project" value="InterPro"/>
</dbReference>
<dbReference type="Pfam" id="PF04082">
    <property type="entry name" value="Fungal_trans"/>
    <property type="match status" value="1"/>
</dbReference>
<evidence type="ECO:0000256" key="3">
    <source>
        <dbReference type="ARBA" id="ARBA00022827"/>
    </source>
</evidence>
<feature type="domain" description="Xylanolytic transcriptional activator regulatory" evidence="8">
    <location>
        <begin position="485"/>
        <end position="617"/>
    </location>
</feature>
<keyword evidence="6" id="KW-0539">Nucleus</keyword>
<dbReference type="AlphaFoldDB" id="A0A8H5NII0"/>
<name>A0A8H5NII0_9HYPO</name>
<evidence type="ECO:0000256" key="1">
    <source>
        <dbReference type="ARBA" id="ARBA00001974"/>
    </source>
</evidence>
<dbReference type="GO" id="GO:0003677">
    <property type="term" value="F:DNA binding"/>
    <property type="evidence" value="ECO:0007669"/>
    <property type="project" value="InterPro"/>
</dbReference>
<proteinExistence type="predicted"/>
<evidence type="ECO:0000259" key="7">
    <source>
        <dbReference type="Pfam" id="PF01494"/>
    </source>
</evidence>
<dbReference type="GO" id="GO:0071949">
    <property type="term" value="F:FAD binding"/>
    <property type="evidence" value="ECO:0007669"/>
    <property type="project" value="InterPro"/>
</dbReference>
<evidence type="ECO:0000313" key="9">
    <source>
        <dbReference type="EMBL" id="KAF5566709.1"/>
    </source>
</evidence>
<dbReference type="GO" id="GO:0004497">
    <property type="term" value="F:monooxygenase activity"/>
    <property type="evidence" value="ECO:0007669"/>
    <property type="project" value="UniProtKB-KW"/>
</dbReference>
<dbReference type="Proteomes" id="UP000582016">
    <property type="component" value="Unassembled WGS sequence"/>
</dbReference>
<evidence type="ECO:0000256" key="5">
    <source>
        <dbReference type="ARBA" id="ARBA00023033"/>
    </source>
</evidence>
<comment type="caution">
    <text evidence="9">The sequence shown here is derived from an EMBL/GenBank/DDBJ whole genome shotgun (WGS) entry which is preliminary data.</text>
</comment>
<evidence type="ECO:0000313" key="10">
    <source>
        <dbReference type="Proteomes" id="UP000582016"/>
    </source>
</evidence>
<reference evidence="9 10" key="1">
    <citation type="submission" date="2020-05" db="EMBL/GenBank/DDBJ databases">
        <title>Identification and distribution of gene clusters putatively required for synthesis of sphingolipid metabolism inhibitors in phylogenetically diverse species of the filamentous fungus Fusarium.</title>
        <authorList>
            <person name="Kim H.-S."/>
            <person name="Busman M."/>
            <person name="Brown D.W."/>
            <person name="Divon H."/>
            <person name="Uhlig S."/>
            <person name="Proctor R.H."/>
        </authorList>
    </citation>
    <scope>NUCLEOTIDE SEQUENCE [LARGE SCALE GENOMIC DNA]</scope>
    <source>
        <strain evidence="9 10">NRRL 13617</strain>
    </source>
</reference>
<dbReference type="GO" id="GO:0008270">
    <property type="term" value="F:zinc ion binding"/>
    <property type="evidence" value="ECO:0007669"/>
    <property type="project" value="InterPro"/>
</dbReference>
<dbReference type="PRINTS" id="PR00420">
    <property type="entry name" value="RNGMNOXGNASE"/>
</dbReference>
<organism evidence="9 10">
    <name type="scientific">Fusarium phyllophilum</name>
    <dbReference type="NCBI Taxonomy" id="47803"/>
    <lineage>
        <taxon>Eukaryota</taxon>
        <taxon>Fungi</taxon>
        <taxon>Dikarya</taxon>
        <taxon>Ascomycota</taxon>
        <taxon>Pezizomycotina</taxon>
        <taxon>Sordariomycetes</taxon>
        <taxon>Hypocreomycetidae</taxon>
        <taxon>Hypocreales</taxon>
        <taxon>Nectriaceae</taxon>
        <taxon>Fusarium</taxon>
        <taxon>Fusarium fujikuroi species complex</taxon>
    </lineage>
</organism>
<keyword evidence="2" id="KW-0285">Flavoprotein</keyword>
<sequence length="867" mass="95143">MGNFKVCIVGGDLAGSLLANGLINNGIDTIIFERDEESLKREGYQIRLGDPALTGLASCLTDSQLESIVQKLGRYSGSSKTAPSICNAKFQTILDLSALPTYSKSSAINRVVLRDLLLDPVIAEGKVKFGKHFPHYEIINKEPGGKESVKVNFSDGSSEYCDILVAADGSGSKKGGDQEHDEDFDFDENQASFYWSLSVPRELCPFDDPSDIPDRRKFCLDIVRNWAPEYHVMLSAGASDENNITVTMPRASTKLSKNWRQRLRARNGNNTEEGHPRVWLVGDAVHAMQPSRGMGGNQAMRDVADMLPELLELVRAAEAGPPLSAKEIETRCNAYEKKMIDRSFAWVAKSGGTALPDQQLQQTASQLGDSFLDVGASFPDTYRLAENDQQGSVYFGDAANESFFQQIRQLVARTLGSCPFVEQPIQYHTNHDPSCPVSVSDPPSKPNPAHAQQLVSWGMQATSHLLGALDESEVQAQIGEWLQQDDNAASLSSAICYLILANGALTCPENEDATAEAYYLYARYLTHSKSSQGPNLSSILCHNLIAFYQINSGRRDAAYHSIGVACRLACAMGIHKVNKPHRMIYADSALGERLCKALWLFDTFASGSLGRPICTYETRNTKAEKGYSSAIDMAAIIEAVLREVYGPSKVSRHFITNMTQKHRSWATRMASGLKTDGDGLPKRLPFPVHSAFTAALTLGVATFADLDHVFPLRLNLDTAGRLLQSFEKHDSIARYYCQVVQQLQSACDEYVEQRNNRIIEKQSHLVGELLGRLQEKPPMPKQKLGNMNGGWADETVTAMGLQSPLASLPTICLTEDSAIECDPTDVAGGLLDMSLDSFQDSALIDISNIEDSSDIVSLAFSSLSWYQ</sequence>
<comment type="cofactor">
    <cofactor evidence="1">
        <name>FAD</name>
        <dbReference type="ChEBI" id="CHEBI:57692"/>
    </cofactor>
</comment>
<gene>
    <name evidence="9" type="ORF">FPHYL_3650</name>
</gene>
<keyword evidence="3" id="KW-0274">FAD</keyword>
<dbReference type="SUPFAM" id="SSF51905">
    <property type="entry name" value="FAD/NAD(P)-binding domain"/>
    <property type="match status" value="1"/>
</dbReference>
<evidence type="ECO:0000256" key="6">
    <source>
        <dbReference type="ARBA" id="ARBA00023242"/>
    </source>
</evidence>
<evidence type="ECO:0000259" key="8">
    <source>
        <dbReference type="Pfam" id="PF04082"/>
    </source>
</evidence>
<keyword evidence="5" id="KW-0503">Monooxygenase</keyword>
<feature type="domain" description="FAD-binding" evidence="7">
    <location>
        <begin position="258"/>
        <end position="316"/>
    </location>
</feature>
<dbReference type="PANTHER" id="PTHR47178">
    <property type="entry name" value="MONOOXYGENASE, FAD-BINDING"/>
    <property type="match status" value="1"/>
</dbReference>
<dbReference type="InterPro" id="IPR036188">
    <property type="entry name" value="FAD/NAD-bd_sf"/>
</dbReference>
<evidence type="ECO:0000256" key="2">
    <source>
        <dbReference type="ARBA" id="ARBA00022630"/>
    </source>
</evidence>
<accession>A0A8H5NII0</accession>
<evidence type="ECO:0000256" key="4">
    <source>
        <dbReference type="ARBA" id="ARBA00023002"/>
    </source>
</evidence>
<dbReference type="InterPro" id="IPR002938">
    <property type="entry name" value="FAD-bd"/>
</dbReference>
<protein>
    <submittedName>
        <fullName evidence="9">Fungal specific transcription factor</fullName>
    </submittedName>
</protein>